<name>A0A6L2JBH0_TANCI</name>
<keyword evidence="1" id="KW-0472">Membrane</keyword>
<feature type="transmembrane region" description="Helical" evidence="1">
    <location>
        <begin position="159"/>
        <end position="187"/>
    </location>
</feature>
<accession>A0A6L2JBH0</accession>
<dbReference type="AlphaFoldDB" id="A0A6L2JBH0"/>
<feature type="transmembrane region" description="Helical" evidence="1">
    <location>
        <begin position="94"/>
        <end position="113"/>
    </location>
</feature>
<comment type="caution">
    <text evidence="2">The sequence shown here is derived from an EMBL/GenBank/DDBJ whole genome shotgun (WGS) entry which is preliminary data.</text>
</comment>
<organism evidence="2">
    <name type="scientific">Tanacetum cinerariifolium</name>
    <name type="common">Dalmatian daisy</name>
    <name type="synonym">Chrysanthemum cinerariifolium</name>
    <dbReference type="NCBI Taxonomy" id="118510"/>
    <lineage>
        <taxon>Eukaryota</taxon>
        <taxon>Viridiplantae</taxon>
        <taxon>Streptophyta</taxon>
        <taxon>Embryophyta</taxon>
        <taxon>Tracheophyta</taxon>
        <taxon>Spermatophyta</taxon>
        <taxon>Magnoliopsida</taxon>
        <taxon>eudicotyledons</taxon>
        <taxon>Gunneridae</taxon>
        <taxon>Pentapetalae</taxon>
        <taxon>asterids</taxon>
        <taxon>campanulids</taxon>
        <taxon>Asterales</taxon>
        <taxon>Asteraceae</taxon>
        <taxon>Asteroideae</taxon>
        <taxon>Anthemideae</taxon>
        <taxon>Anthemidinae</taxon>
        <taxon>Tanacetum</taxon>
    </lineage>
</organism>
<gene>
    <name evidence="2" type="ORF">Tci_005855</name>
</gene>
<feature type="transmembrane region" description="Helical" evidence="1">
    <location>
        <begin position="120"/>
        <end position="139"/>
    </location>
</feature>
<keyword evidence="1" id="KW-0812">Transmembrane</keyword>
<keyword evidence="1" id="KW-1133">Transmembrane helix</keyword>
<evidence type="ECO:0000256" key="1">
    <source>
        <dbReference type="SAM" id="Phobius"/>
    </source>
</evidence>
<evidence type="ECO:0000313" key="2">
    <source>
        <dbReference type="EMBL" id="GEU33877.1"/>
    </source>
</evidence>
<dbReference type="EMBL" id="BKCJ010000514">
    <property type="protein sequence ID" value="GEU33877.1"/>
    <property type="molecule type" value="Genomic_DNA"/>
</dbReference>
<sequence>MKLLVNVNRLSGWKAKALSIGGRLTLVKFPRLCALDIFQDCKVSDTDGFFVGPGEFLFVKGLWRPCCSCLEYCGMLGFREKLIYVRRGRPSIDYLLGSTWFLEILISLLRFALFARRRTSLWLTASSLVHMSLLFGARFGHGGASPSRLFSHPSVFLDISLSNVGILDSLVLSNILNGVLFCAIWAIKKWQNNIVFALAASLDDAKNEDIFPTIQRLSMLWISVRCKRAWDWSRWISNPRLILDYGKLDVLFLVWERIRGRYGRLVRSAKLSFSVPSPYAVGLITSLPPFS</sequence>
<proteinExistence type="predicted"/>
<reference evidence="2" key="1">
    <citation type="journal article" date="2019" name="Sci. Rep.">
        <title>Draft genome of Tanacetum cinerariifolium, the natural source of mosquito coil.</title>
        <authorList>
            <person name="Yamashiro T."/>
            <person name="Shiraishi A."/>
            <person name="Satake H."/>
            <person name="Nakayama K."/>
        </authorList>
    </citation>
    <scope>NUCLEOTIDE SEQUENCE</scope>
</reference>
<protein>
    <submittedName>
        <fullName evidence="2">Uncharacterized protein</fullName>
    </submittedName>
</protein>